<dbReference type="SUPFAM" id="SSF52166">
    <property type="entry name" value="Ribosomal protein L4"/>
    <property type="match status" value="1"/>
</dbReference>
<dbReference type="Proteomes" id="UP001374893">
    <property type="component" value="Chromosome"/>
</dbReference>
<evidence type="ECO:0000256" key="1">
    <source>
        <dbReference type="ARBA" id="ARBA00010528"/>
    </source>
</evidence>
<dbReference type="RefSeq" id="WP_338688328.1">
    <property type="nucleotide sequence ID" value="NZ_AP024702.1"/>
</dbReference>
<comment type="similarity">
    <text evidence="1 5">Belongs to the universal ribosomal protein uL4 family.</text>
</comment>
<dbReference type="PANTHER" id="PTHR10746">
    <property type="entry name" value="50S RIBOSOMAL PROTEIN L4"/>
    <property type="match status" value="1"/>
</dbReference>
<organism evidence="6 7">
    <name type="scientific">Haloferula helveola</name>
    <dbReference type="NCBI Taxonomy" id="490095"/>
    <lineage>
        <taxon>Bacteria</taxon>
        <taxon>Pseudomonadati</taxon>
        <taxon>Verrucomicrobiota</taxon>
        <taxon>Verrucomicrobiia</taxon>
        <taxon>Verrucomicrobiales</taxon>
        <taxon>Verrucomicrobiaceae</taxon>
        <taxon>Haloferula</taxon>
    </lineage>
</organism>
<dbReference type="NCBIfam" id="TIGR03953">
    <property type="entry name" value="rplD_bact"/>
    <property type="match status" value="1"/>
</dbReference>
<evidence type="ECO:0000256" key="4">
    <source>
        <dbReference type="ARBA" id="ARBA00035244"/>
    </source>
</evidence>
<dbReference type="EMBL" id="AP024702">
    <property type="protein sequence ID" value="BCX46596.1"/>
    <property type="molecule type" value="Genomic_DNA"/>
</dbReference>
<evidence type="ECO:0000313" key="6">
    <source>
        <dbReference type="EMBL" id="BCX46596.1"/>
    </source>
</evidence>
<dbReference type="InterPro" id="IPR013005">
    <property type="entry name" value="Ribosomal_uL4-like"/>
</dbReference>
<dbReference type="InterPro" id="IPR002136">
    <property type="entry name" value="Ribosomal_uL4"/>
</dbReference>
<comment type="function">
    <text evidence="5">One of the primary rRNA binding proteins, this protein initially binds near the 5'-end of the 23S rRNA. It is important during the early stages of 50S assembly. It makes multiple contacts with different domains of the 23S rRNA in the assembled 50S subunit and ribosome.</text>
</comment>
<dbReference type="HAMAP" id="MF_01328_B">
    <property type="entry name" value="Ribosomal_uL4_B"/>
    <property type="match status" value="1"/>
</dbReference>
<keyword evidence="2 5" id="KW-0689">Ribosomal protein</keyword>
<protein>
    <recommendedName>
        <fullName evidence="4 5">Large ribosomal subunit protein uL4</fullName>
    </recommendedName>
</protein>
<proteinExistence type="inferred from homology"/>
<evidence type="ECO:0000313" key="7">
    <source>
        <dbReference type="Proteomes" id="UP001374893"/>
    </source>
</evidence>
<evidence type="ECO:0000256" key="5">
    <source>
        <dbReference type="HAMAP-Rule" id="MF_01328"/>
    </source>
</evidence>
<keyword evidence="5" id="KW-0694">RNA-binding</keyword>
<keyword evidence="3 5" id="KW-0687">Ribonucleoprotein</keyword>
<accession>A0ABM7RB37</accession>
<dbReference type="PANTHER" id="PTHR10746:SF6">
    <property type="entry name" value="LARGE RIBOSOMAL SUBUNIT PROTEIN UL4M"/>
    <property type="match status" value="1"/>
</dbReference>
<keyword evidence="7" id="KW-1185">Reference proteome</keyword>
<reference evidence="6 7" key="1">
    <citation type="submission" date="2021-06" db="EMBL/GenBank/DDBJ databases">
        <title>Complete genome of Haloferula helveola possessing various polysaccharide degrading enzymes.</title>
        <authorList>
            <person name="Takami H."/>
            <person name="Huang C."/>
            <person name="Hamasaki K."/>
        </authorList>
    </citation>
    <scope>NUCLEOTIDE SEQUENCE [LARGE SCALE GENOMIC DNA]</scope>
    <source>
        <strain evidence="6 7">CN-1</strain>
    </source>
</reference>
<dbReference type="InterPro" id="IPR023574">
    <property type="entry name" value="Ribosomal_uL4_dom_sf"/>
</dbReference>
<evidence type="ECO:0000256" key="3">
    <source>
        <dbReference type="ARBA" id="ARBA00023274"/>
    </source>
</evidence>
<keyword evidence="5" id="KW-0699">rRNA-binding</keyword>
<comment type="function">
    <text evidence="5">Forms part of the polypeptide exit tunnel.</text>
</comment>
<dbReference type="Pfam" id="PF00573">
    <property type="entry name" value="Ribosomal_L4"/>
    <property type="match status" value="1"/>
</dbReference>
<dbReference type="GO" id="GO:0005840">
    <property type="term" value="C:ribosome"/>
    <property type="evidence" value="ECO:0007669"/>
    <property type="project" value="UniProtKB-KW"/>
</dbReference>
<dbReference type="Gene3D" id="3.40.1370.10">
    <property type="match status" value="1"/>
</dbReference>
<name>A0ABM7RB37_9BACT</name>
<evidence type="ECO:0000256" key="2">
    <source>
        <dbReference type="ARBA" id="ARBA00022980"/>
    </source>
</evidence>
<comment type="subunit">
    <text evidence="5">Part of the 50S ribosomal subunit.</text>
</comment>
<sequence>MSAKVFTADDAKAANITLAEEGKGSQAVHDLVVAYRANRRTGSANTKTRGEVRGNNKKIYRQKGTGNARHGDKRAPIFVGGGTVFGPRPRDYSKKVTKSTRRLALRRVLADVIAEGNLKVLPSFAVSEPKTKAFVAAVSAEADPKKVLIVAKSFDDNTYLAARNVQWAQLVTADSVNVEELLHANTVLLVEDALETLAARTA</sequence>
<gene>
    <name evidence="5 6" type="primary">rplD</name>
    <name evidence="6" type="ORF">HAHE_05040</name>
</gene>